<sequence>MQIHAGPDANGPHDFASQTFAKGAPTTIIWIFPVDRRAAPASACTPACPSRPHGYMILTLFASAFQSKCVCTRSSVSPIHPSTLLKHAMALPDMMTAPNHALRPSHFLLRTSLDASNHGPSAASLRNFSSPQCSLRIFAFSFSLHRLSRVAFLFFLLLLGRPFHGLRRRVSTSRPRLRNSGRDPSKTTRGAIVGPPLPSGLASAV</sequence>
<gene>
    <name evidence="2" type="ORF">DM02DRAFT_79116</name>
</gene>
<proteinExistence type="predicted"/>
<dbReference type="Proteomes" id="UP000244855">
    <property type="component" value="Unassembled WGS sequence"/>
</dbReference>
<organism evidence="2 3">
    <name type="scientific">Periconia macrospinosa</name>
    <dbReference type="NCBI Taxonomy" id="97972"/>
    <lineage>
        <taxon>Eukaryota</taxon>
        <taxon>Fungi</taxon>
        <taxon>Dikarya</taxon>
        <taxon>Ascomycota</taxon>
        <taxon>Pezizomycotina</taxon>
        <taxon>Dothideomycetes</taxon>
        <taxon>Pleosporomycetidae</taxon>
        <taxon>Pleosporales</taxon>
        <taxon>Massarineae</taxon>
        <taxon>Periconiaceae</taxon>
        <taxon>Periconia</taxon>
    </lineage>
</organism>
<evidence type="ECO:0000313" key="3">
    <source>
        <dbReference type="Proteomes" id="UP000244855"/>
    </source>
</evidence>
<protein>
    <submittedName>
        <fullName evidence="2">Uncharacterized protein</fullName>
    </submittedName>
</protein>
<evidence type="ECO:0000256" key="1">
    <source>
        <dbReference type="SAM" id="MobiDB-lite"/>
    </source>
</evidence>
<dbReference type="AlphaFoldDB" id="A0A2V1DHZ7"/>
<feature type="region of interest" description="Disordered" evidence="1">
    <location>
        <begin position="171"/>
        <end position="205"/>
    </location>
</feature>
<name>A0A2V1DHZ7_9PLEO</name>
<evidence type="ECO:0000313" key="2">
    <source>
        <dbReference type="EMBL" id="PVH97565.1"/>
    </source>
</evidence>
<accession>A0A2V1DHZ7</accession>
<keyword evidence="3" id="KW-1185">Reference proteome</keyword>
<dbReference type="EMBL" id="KZ805433">
    <property type="protein sequence ID" value="PVH97565.1"/>
    <property type="molecule type" value="Genomic_DNA"/>
</dbReference>
<reference evidence="2 3" key="1">
    <citation type="journal article" date="2018" name="Sci. Rep.">
        <title>Comparative genomics provides insights into the lifestyle and reveals functional heterogeneity of dark septate endophytic fungi.</title>
        <authorList>
            <person name="Knapp D.G."/>
            <person name="Nemeth J.B."/>
            <person name="Barry K."/>
            <person name="Hainaut M."/>
            <person name="Henrissat B."/>
            <person name="Johnson J."/>
            <person name="Kuo A."/>
            <person name="Lim J.H.P."/>
            <person name="Lipzen A."/>
            <person name="Nolan M."/>
            <person name="Ohm R.A."/>
            <person name="Tamas L."/>
            <person name="Grigoriev I.V."/>
            <person name="Spatafora J.W."/>
            <person name="Nagy L.G."/>
            <person name="Kovacs G.M."/>
        </authorList>
    </citation>
    <scope>NUCLEOTIDE SEQUENCE [LARGE SCALE GENOMIC DNA]</scope>
    <source>
        <strain evidence="2 3">DSE2036</strain>
    </source>
</reference>